<dbReference type="AlphaFoldDB" id="A0A517M6Z5"/>
<dbReference type="SUPFAM" id="SSF56112">
    <property type="entry name" value="Protein kinase-like (PK-like)"/>
    <property type="match status" value="1"/>
</dbReference>
<dbReference type="GO" id="GO:0005524">
    <property type="term" value="F:ATP binding"/>
    <property type="evidence" value="ECO:0007669"/>
    <property type="project" value="UniProtKB-UniRule"/>
</dbReference>
<evidence type="ECO:0000256" key="4">
    <source>
        <dbReference type="ARBA" id="ARBA00022741"/>
    </source>
</evidence>
<evidence type="ECO:0000313" key="12">
    <source>
        <dbReference type="Proteomes" id="UP000319557"/>
    </source>
</evidence>
<feature type="binding site" evidence="7">
    <location>
        <position position="308"/>
    </location>
    <ligand>
        <name>ATP</name>
        <dbReference type="ChEBI" id="CHEBI:30616"/>
    </ligand>
</feature>
<evidence type="ECO:0000256" key="2">
    <source>
        <dbReference type="ARBA" id="ARBA00022527"/>
    </source>
</evidence>
<feature type="transmembrane region" description="Helical" evidence="9">
    <location>
        <begin position="601"/>
        <end position="619"/>
    </location>
</feature>
<feature type="transmembrane region" description="Helical" evidence="9">
    <location>
        <begin position="569"/>
        <end position="589"/>
    </location>
</feature>
<dbReference type="Gene3D" id="1.10.510.10">
    <property type="entry name" value="Transferase(Phosphotransferase) domain 1"/>
    <property type="match status" value="1"/>
</dbReference>
<dbReference type="GO" id="GO:0004674">
    <property type="term" value="F:protein serine/threonine kinase activity"/>
    <property type="evidence" value="ECO:0007669"/>
    <property type="project" value="UniProtKB-KW"/>
</dbReference>
<protein>
    <recommendedName>
        <fullName evidence="1">non-specific serine/threonine protein kinase</fullName>
        <ecNumber evidence="1">2.7.11.1</ecNumber>
    </recommendedName>
</protein>
<dbReference type="PROSITE" id="PS00108">
    <property type="entry name" value="PROTEIN_KINASE_ST"/>
    <property type="match status" value="1"/>
</dbReference>
<dbReference type="Proteomes" id="UP000319557">
    <property type="component" value="Chromosome"/>
</dbReference>
<dbReference type="Pfam" id="PF00069">
    <property type="entry name" value="Pkinase"/>
    <property type="match status" value="1"/>
</dbReference>
<keyword evidence="2" id="KW-0723">Serine/threonine-protein kinase</keyword>
<dbReference type="InterPro" id="IPR000719">
    <property type="entry name" value="Prot_kinase_dom"/>
</dbReference>
<dbReference type="FunFam" id="1.10.510.10:FF:000021">
    <property type="entry name" value="Serine/threonine protein kinase"/>
    <property type="match status" value="1"/>
</dbReference>
<dbReference type="CDD" id="cd14014">
    <property type="entry name" value="STKc_PknB_like"/>
    <property type="match status" value="1"/>
</dbReference>
<feature type="transmembrane region" description="Helical" evidence="9">
    <location>
        <begin position="649"/>
        <end position="669"/>
    </location>
</feature>
<proteinExistence type="predicted"/>
<dbReference type="InterPro" id="IPR017441">
    <property type="entry name" value="Protein_kinase_ATP_BS"/>
</dbReference>
<evidence type="ECO:0000256" key="1">
    <source>
        <dbReference type="ARBA" id="ARBA00012513"/>
    </source>
</evidence>
<evidence type="ECO:0000259" key="10">
    <source>
        <dbReference type="PROSITE" id="PS50011"/>
    </source>
</evidence>
<evidence type="ECO:0000256" key="5">
    <source>
        <dbReference type="ARBA" id="ARBA00022777"/>
    </source>
</evidence>
<organism evidence="11 12">
    <name type="scientific">Rosistilla ulvae</name>
    <dbReference type="NCBI Taxonomy" id="1930277"/>
    <lineage>
        <taxon>Bacteria</taxon>
        <taxon>Pseudomonadati</taxon>
        <taxon>Planctomycetota</taxon>
        <taxon>Planctomycetia</taxon>
        <taxon>Pirellulales</taxon>
        <taxon>Pirellulaceae</taxon>
        <taxon>Rosistilla</taxon>
    </lineage>
</organism>
<dbReference type="Gene3D" id="3.30.200.20">
    <property type="entry name" value="Phosphorylase Kinase, domain 1"/>
    <property type="match status" value="1"/>
</dbReference>
<dbReference type="PANTHER" id="PTHR43289">
    <property type="entry name" value="MITOGEN-ACTIVATED PROTEIN KINASE KINASE KINASE 20-RELATED"/>
    <property type="match status" value="1"/>
</dbReference>
<feature type="region of interest" description="Disordered" evidence="8">
    <location>
        <begin position="1"/>
        <end position="34"/>
    </location>
</feature>
<keyword evidence="4 7" id="KW-0547">Nucleotide-binding</keyword>
<evidence type="ECO:0000256" key="9">
    <source>
        <dbReference type="SAM" id="Phobius"/>
    </source>
</evidence>
<feature type="compositionally biased region" description="Polar residues" evidence="8">
    <location>
        <begin position="22"/>
        <end position="34"/>
    </location>
</feature>
<keyword evidence="9" id="KW-0812">Transmembrane</keyword>
<accession>A0A517M6Z5</accession>
<keyword evidence="9" id="KW-0472">Membrane</keyword>
<keyword evidence="5 11" id="KW-0418">Kinase</keyword>
<evidence type="ECO:0000256" key="8">
    <source>
        <dbReference type="SAM" id="MobiDB-lite"/>
    </source>
</evidence>
<dbReference type="InterPro" id="IPR008271">
    <property type="entry name" value="Ser/Thr_kinase_AS"/>
</dbReference>
<evidence type="ECO:0000313" key="11">
    <source>
        <dbReference type="EMBL" id="QDS90636.1"/>
    </source>
</evidence>
<evidence type="ECO:0000256" key="7">
    <source>
        <dbReference type="PROSITE-ProRule" id="PRU10141"/>
    </source>
</evidence>
<gene>
    <name evidence="11" type="primary">pknB_22</name>
    <name evidence="11" type="ORF">EC9_48500</name>
</gene>
<name>A0A517M6Z5_9BACT</name>
<dbReference type="KEGG" id="ruv:EC9_48500"/>
<dbReference type="PROSITE" id="PS50011">
    <property type="entry name" value="PROTEIN_KINASE_DOM"/>
    <property type="match status" value="1"/>
</dbReference>
<keyword evidence="3 11" id="KW-0808">Transferase</keyword>
<dbReference type="PANTHER" id="PTHR43289:SF6">
    <property type="entry name" value="SERINE_THREONINE-PROTEIN KINASE NEKL-3"/>
    <property type="match status" value="1"/>
</dbReference>
<feature type="domain" description="Protein kinase" evidence="10">
    <location>
        <begin position="279"/>
        <end position="541"/>
    </location>
</feature>
<evidence type="ECO:0000256" key="6">
    <source>
        <dbReference type="ARBA" id="ARBA00022840"/>
    </source>
</evidence>
<feature type="transmembrane region" description="Helical" evidence="9">
    <location>
        <begin position="624"/>
        <end position="643"/>
    </location>
</feature>
<sequence>MAVFYCPPQGGNSTLQPPPPQLATSDQQATTTTEPQHRLRWCACHLHIEGKFGFARGPTLDANNHQPSKNIASAVSTVEQLCQRFTQHWQAGETVPEIDAFVREVPAGDSSLRAMTILELVCIDLQHRWQAAAEKAVPADDWGKLGRRPTADDYAKRFLDQQNPQAPLKWIEAEYHARSETGDAESLANLLNRYPERPAVTNRLSALHANHSPADTLPGTRAGTFRPTANTPPCPNCGLENAPSALGDSADLRCVGCNTRLRFITQQIDLTAPFQSNRFQFRKKLGNGSFGVVWKALDLQLKRLVAIKFPHQSTVNDAIRERFLRESQAVAKLHHEGIVSVYDVCVMENNLPVIVSEYIDGQNLAELIAQEKMQGIRKSAQAGVAIADALLHAHNQGIVHRDLKPANILVDTTGNPHITDFGLAKNHQNKVTMTCDGDVLGTAAYMSPEQARGEGSTADLRSDLYALGVILFEMVTGERPFRGTIQMLLHQVIHDQHPSPRQLNSSVPIDLETIIMKCLEKKPENRYRSASELRDDLKRFLNYEPIHATPPTAIDRLMRWYPSHATQMLGTYFIIAPLTWVFFITGGLWDANRTESLTLSSPAFLPWAIAWIVVGSYILKNSRVAEAISGCFLIGFMALPFFIDDNSQSITLICLISFFGTLLHTGSLISRWLRRDSMAE</sequence>
<dbReference type="SMART" id="SM00220">
    <property type="entry name" value="S_TKc"/>
    <property type="match status" value="1"/>
</dbReference>
<dbReference type="EMBL" id="CP036261">
    <property type="protein sequence ID" value="QDS90636.1"/>
    <property type="molecule type" value="Genomic_DNA"/>
</dbReference>
<keyword evidence="9" id="KW-1133">Transmembrane helix</keyword>
<keyword evidence="12" id="KW-1185">Reference proteome</keyword>
<dbReference type="InterPro" id="IPR011009">
    <property type="entry name" value="Kinase-like_dom_sf"/>
</dbReference>
<keyword evidence="6 7" id="KW-0067">ATP-binding</keyword>
<evidence type="ECO:0000256" key="3">
    <source>
        <dbReference type="ARBA" id="ARBA00022679"/>
    </source>
</evidence>
<dbReference type="PROSITE" id="PS00107">
    <property type="entry name" value="PROTEIN_KINASE_ATP"/>
    <property type="match status" value="1"/>
</dbReference>
<dbReference type="EC" id="2.7.11.1" evidence="1"/>
<reference evidence="11 12" key="1">
    <citation type="submission" date="2019-02" db="EMBL/GenBank/DDBJ databases">
        <title>Deep-cultivation of Planctomycetes and their phenomic and genomic characterization uncovers novel biology.</title>
        <authorList>
            <person name="Wiegand S."/>
            <person name="Jogler M."/>
            <person name="Boedeker C."/>
            <person name="Pinto D."/>
            <person name="Vollmers J."/>
            <person name="Rivas-Marin E."/>
            <person name="Kohn T."/>
            <person name="Peeters S.H."/>
            <person name="Heuer A."/>
            <person name="Rast P."/>
            <person name="Oberbeckmann S."/>
            <person name="Bunk B."/>
            <person name="Jeske O."/>
            <person name="Meyerdierks A."/>
            <person name="Storesund J.E."/>
            <person name="Kallscheuer N."/>
            <person name="Luecker S."/>
            <person name="Lage O.M."/>
            <person name="Pohl T."/>
            <person name="Merkel B.J."/>
            <person name="Hornburger P."/>
            <person name="Mueller R.-W."/>
            <person name="Bruemmer F."/>
            <person name="Labrenz M."/>
            <person name="Spormann A.M."/>
            <person name="Op den Camp H."/>
            <person name="Overmann J."/>
            <person name="Amann R."/>
            <person name="Jetten M.S.M."/>
            <person name="Mascher T."/>
            <person name="Medema M.H."/>
            <person name="Devos D.P."/>
            <person name="Kaster A.-K."/>
            <person name="Ovreas L."/>
            <person name="Rohde M."/>
            <person name="Galperin M.Y."/>
            <person name="Jogler C."/>
        </authorList>
    </citation>
    <scope>NUCLEOTIDE SEQUENCE [LARGE SCALE GENOMIC DNA]</scope>
    <source>
        <strain evidence="11 12">EC9</strain>
    </source>
</reference>